<dbReference type="GO" id="GO:0140359">
    <property type="term" value="F:ABC-type transporter activity"/>
    <property type="evidence" value="ECO:0007669"/>
    <property type="project" value="InterPro"/>
</dbReference>
<dbReference type="AlphaFoldDB" id="A0A6B3L5S8"/>
<keyword evidence="2" id="KW-1185">Reference proteome</keyword>
<evidence type="ECO:0000313" key="2">
    <source>
        <dbReference type="Proteomes" id="UP000475117"/>
    </source>
</evidence>
<organism evidence="1 2">
    <name type="scientific">Sulfuriroseicoccus oceanibius</name>
    <dbReference type="NCBI Taxonomy" id="2707525"/>
    <lineage>
        <taxon>Bacteria</taxon>
        <taxon>Pseudomonadati</taxon>
        <taxon>Verrucomicrobiota</taxon>
        <taxon>Verrucomicrobiia</taxon>
        <taxon>Verrucomicrobiales</taxon>
        <taxon>Verrucomicrobiaceae</taxon>
        <taxon>Sulfuriroseicoccus</taxon>
    </lineage>
</organism>
<dbReference type="PANTHER" id="PTHR43471">
    <property type="entry name" value="ABC TRANSPORTER PERMEASE"/>
    <property type="match status" value="1"/>
</dbReference>
<reference evidence="1 2" key="1">
    <citation type="submission" date="2020-12" db="EMBL/GenBank/DDBJ databases">
        <title>Sulforoseuscoccus oceanibium gen. nov., sp. nov., a representative of the phylum Verrucomicrobia with special cytoplasmic membrane, and proposal of Sulforoseuscoccusaceae fam. nov.</title>
        <authorList>
            <person name="Xi F."/>
        </authorList>
    </citation>
    <scope>NUCLEOTIDE SEQUENCE [LARGE SCALE GENOMIC DNA]</scope>
    <source>
        <strain evidence="1 2">T37</strain>
    </source>
</reference>
<dbReference type="EMBL" id="CP066776">
    <property type="protein sequence ID" value="QQL45757.1"/>
    <property type="molecule type" value="Genomic_DNA"/>
</dbReference>
<dbReference type="PANTHER" id="PTHR43471:SF10">
    <property type="entry name" value="SLL1107 PROTEIN"/>
    <property type="match status" value="1"/>
</dbReference>
<sequence>MSDDVNLIGGAPIGGSRGLFSIRRVGVLGYHTFQQLVRMRVFYFLAIFAVILIASSLFVLRYNSPEQELKILKDFGLGAMTLFVSVFAVVATSMLIPKDIEDRTLYTVLSKPVLRIEYLLGKLVGVVALLGVSLVVMDALFTGVLYLREVAVMDEQVRQLEAAGYSDDAIEAVRQLVSKAGVTWSLQVGVFAVLCKGVVLAALTLLVSTVASSSLFTMVVAITAFFVGHVQADVRAFYEASGLGGGVMSVISAVMVLMFPDFQMFNVVDAAVGGEVLGWDVAGTLGGLAGGYVLVYVLLAWVAFFDKEL</sequence>
<dbReference type="KEGG" id="soa:G3M56_003995"/>
<dbReference type="GO" id="GO:0005886">
    <property type="term" value="C:plasma membrane"/>
    <property type="evidence" value="ECO:0007669"/>
    <property type="project" value="UniProtKB-SubCell"/>
</dbReference>
<proteinExistence type="predicted"/>
<evidence type="ECO:0000313" key="1">
    <source>
        <dbReference type="EMBL" id="QQL45757.1"/>
    </source>
</evidence>
<gene>
    <name evidence="1" type="ORF">G3M56_003995</name>
</gene>
<dbReference type="Pfam" id="PF12679">
    <property type="entry name" value="ABC2_membrane_2"/>
    <property type="match status" value="1"/>
</dbReference>
<protein>
    <submittedName>
        <fullName evidence="1">ABC transporter permease subunit</fullName>
    </submittedName>
</protein>
<dbReference type="Proteomes" id="UP000475117">
    <property type="component" value="Chromosome"/>
</dbReference>
<dbReference type="RefSeq" id="WP_164365476.1">
    <property type="nucleotide sequence ID" value="NZ_CP066776.1"/>
</dbReference>
<name>A0A6B3L5S8_9BACT</name>
<accession>A0A6B3L5S8</accession>